<evidence type="ECO:0000313" key="4">
    <source>
        <dbReference type="Proteomes" id="UP001063368"/>
    </source>
</evidence>
<dbReference type="GO" id="GO:0016853">
    <property type="term" value="F:isomerase activity"/>
    <property type="evidence" value="ECO:0007669"/>
    <property type="project" value="UniProtKB-KW"/>
</dbReference>
<dbReference type="Proteomes" id="UP001063368">
    <property type="component" value="Chromosome"/>
</dbReference>
<keyword evidence="4" id="KW-1185">Reference proteome</keyword>
<sequence>MASRSSTSVWPAVHEERRALLADLADLPEDGWQTPSLCPGWSVHDVLAHLVDTALTTRLGFLRGMVTARFDFDRSNDAGIRKHRGNSPAETLAAFRLVQQRTSGPPAPLATRLVEAVVHGEDIRRPLGIDRTYPLDAVTEALTHQAETSVKLGGGRELVEGLSLTADDGAFRHSSGAEVRGSSLALLLAVSGRPVGDDELSGPGAGTFQDRLSARRSA</sequence>
<dbReference type="InterPro" id="IPR034660">
    <property type="entry name" value="DinB/YfiT-like"/>
</dbReference>
<reference evidence="3" key="1">
    <citation type="submission" date="2022-09" db="EMBL/GenBank/DDBJ databases">
        <authorList>
            <person name="Li D."/>
            <person name="Cheng J."/>
            <person name="Li Y."/>
        </authorList>
    </citation>
    <scope>NUCLEOTIDE SEQUENCE</scope>
    <source>
        <strain evidence="3">DL</strain>
    </source>
</reference>
<feature type="region of interest" description="Disordered" evidence="1">
    <location>
        <begin position="196"/>
        <end position="218"/>
    </location>
</feature>
<dbReference type="NCBIfam" id="TIGR03083">
    <property type="entry name" value="maleylpyruvate isomerase family mycothiol-dependent enzyme"/>
    <property type="match status" value="1"/>
</dbReference>
<dbReference type="InterPro" id="IPR017517">
    <property type="entry name" value="Maleyloyr_isom"/>
</dbReference>
<dbReference type="SUPFAM" id="SSF109854">
    <property type="entry name" value="DinB/YfiT-like putative metalloenzymes"/>
    <property type="match status" value="1"/>
</dbReference>
<dbReference type="RefSeq" id="WP_263128826.1">
    <property type="nucleotide sequence ID" value="NZ_CP106856.1"/>
</dbReference>
<dbReference type="Gene3D" id="1.20.120.450">
    <property type="entry name" value="dinb family like domain"/>
    <property type="match status" value="1"/>
</dbReference>
<name>A0ABY6FWI7_9MICC</name>
<organism evidence="3 4">
    <name type="scientific">Arthrobacter koreensis</name>
    <dbReference type="NCBI Taxonomy" id="199136"/>
    <lineage>
        <taxon>Bacteria</taxon>
        <taxon>Bacillati</taxon>
        <taxon>Actinomycetota</taxon>
        <taxon>Actinomycetes</taxon>
        <taxon>Micrococcales</taxon>
        <taxon>Micrococcaceae</taxon>
        <taxon>Arthrobacter</taxon>
    </lineage>
</organism>
<keyword evidence="3" id="KW-0413">Isomerase</keyword>
<dbReference type="InterPro" id="IPR024344">
    <property type="entry name" value="MDMPI_metal-binding"/>
</dbReference>
<evidence type="ECO:0000256" key="1">
    <source>
        <dbReference type="SAM" id="MobiDB-lite"/>
    </source>
</evidence>
<dbReference type="EMBL" id="CP106856">
    <property type="protein sequence ID" value="UYB37387.1"/>
    <property type="molecule type" value="Genomic_DNA"/>
</dbReference>
<gene>
    <name evidence="3" type="ORF">N9A08_07030</name>
</gene>
<proteinExistence type="predicted"/>
<protein>
    <submittedName>
        <fullName evidence="3">Maleylpyruvate isomerase family mycothiol-dependent enzyme</fullName>
    </submittedName>
</protein>
<evidence type="ECO:0000259" key="2">
    <source>
        <dbReference type="Pfam" id="PF11716"/>
    </source>
</evidence>
<evidence type="ECO:0000313" key="3">
    <source>
        <dbReference type="EMBL" id="UYB37387.1"/>
    </source>
</evidence>
<accession>A0ABY6FWI7</accession>
<dbReference type="Pfam" id="PF11716">
    <property type="entry name" value="MDMPI_N"/>
    <property type="match status" value="1"/>
</dbReference>
<feature type="domain" description="Mycothiol-dependent maleylpyruvate isomerase metal-binding" evidence="2">
    <location>
        <begin position="14"/>
        <end position="96"/>
    </location>
</feature>